<dbReference type="STRING" id="1419482.SAMN05444266_1041"/>
<dbReference type="PANTHER" id="PTHR30273">
    <property type="entry name" value="PERIPLASMIC SIGNAL SENSOR AND SIGMA FACTOR ACTIVATOR FECR-RELATED"/>
    <property type="match status" value="1"/>
</dbReference>
<feature type="domain" description="Protein FecR C-terminal" evidence="2">
    <location>
        <begin position="236"/>
        <end position="298"/>
    </location>
</feature>
<keyword evidence="4" id="KW-1185">Reference proteome</keyword>
<evidence type="ECO:0000313" key="3">
    <source>
        <dbReference type="EMBL" id="SHL56931.1"/>
    </source>
</evidence>
<dbReference type="Pfam" id="PF16344">
    <property type="entry name" value="FecR_C"/>
    <property type="match status" value="1"/>
</dbReference>
<dbReference type="Gene3D" id="2.60.120.1440">
    <property type="match status" value="1"/>
</dbReference>
<dbReference type="Proteomes" id="UP000184420">
    <property type="component" value="Unassembled WGS sequence"/>
</dbReference>
<feature type="domain" description="FecR protein" evidence="1">
    <location>
        <begin position="102"/>
        <end position="194"/>
    </location>
</feature>
<dbReference type="EMBL" id="FRBL01000004">
    <property type="protein sequence ID" value="SHL56931.1"/>
    <property type="molecule type" value="Genomic_DNA"/>
</dbReference>
<dbReference type="Pfam" id="PF04773">
    <property type="entry name" value="FecR"/>
    <property type="match status" value="1"/>
</dbReference>
<evidence type="ECO:0000259" key="2">
    <source>
        <dbReference type="Pfam" id="PF16344"/>
    </source>
</evidence>
<dbReference type="AlphaFoldDB" id="A0A1M7BPL6"/>
<dbReference type="InterPro" id="IPR006860">
    <property type="entry name" value="FecR"/>
</dbReference>
<name>A0A1M7BPL6_9BACT</name>
<proteinExistence type="predicted"/>
<dbReference type="OrthoDB" id="657365at2"/>
<evidence type="ECO:0000259" key="1">
    <source>
        <dbReference type="Pfam" id="PF04773"/>
    </source>
</evidence>
<dbReference type="GO" id="GO:0016989">
    <property type="term" value="F:sigma factor antagonist activity"/>
    <property type="evidence" value="ECO:0007669"/>
    <property type="project" value="TreeGrafter"/>
</dbReference>
<evidence type="ECO:0000313" key="4">
    <source>
        <dbReference type="Proteomes" id="UP000184420"/>
    </source>
</evidence>
<dbReference type="RefSeq" id="WP_073080510.1">
    <property type="nucleotide sequence ID" value="NZ_FRBL01000004.1"/>
</dbReference>
<dbReference type="InterPro" id="IPR012373">
    <property type="entry name" value="Ferrdict_sens_TM"/>
</dbReference>
<reference evidence="3 4" key="1">
    <citation type="submission" date="2016-11" db="EMBL/GenBank/DDBJ databases">
        <authorList>
            <person name="Jaros S."/>
            <person name="Januszkiewicz K."/>
            <person name="Wedrychowicz H."/>
        </authorList>
    </citation>
    <scope>NUCLEOTIDE SEQUENCE [LARGE SCALE GENOMIC DNA]</scope>
    <source>
        <strain evidence="3 4">DSM 27406</strain>
    </source>
</reference>
<gene>
    <name evidence="3" type="ORF">SAMN05444266_1041</name>
</gene>
<organism evidence="3 4">
    <name type="scientific">Chitinophaga jiangningensis</name>
    <dbReference type="NCBI Taxonomy" id="1419482"/>
    <lineage>
        <taxon>Bacteria</taxon>
        <taxon>Pseudomonadati</taxon>
        <taxon>Bacteroidota</taxon>
        <taxon>Chitinophagia</taxon>
        <taxon>Chitinophagales</taxon>
        <taxon>Chitinophagaceae</taxon>
        <taxon>Chitinophaga</taxon>
    </lineage>
</organism>
<dbReference type="PANTHER" id="PTHR30273:SF2">
    <property type="entry name" value="PROTEIN FECR"/>
    <property type="match status" value="1"/>
</dbReference>
<dbReference type="PIRSF" id="PIRSF018266">
    <property type="entry name" value="FecR"/>
    <property type="match status" value="1"/>
</dbReference>
<dbReference type="InterPro" id="IPR032508">
    <property type="entry name" value="FecR_C"/>
</dbReference>
<dbReference type="Gene3D" id="3.55.50.30">
    <property type="match status" value="1"/>
</dbReference>
<sequence length="308" mass="34682">MEREEIYQLMARYRAGKCSPEEVLLLMAWLDRMQTQQSAGLPADMQATVKQKILNNIHQAPASRNIYWKRWAAAAALLPLIAVAWWWKTGNVNTTATAWNSISTRKQEVKKVKLPDGSQVWLNASSRLEYPADFNSHRTVRITGHGYFDVAQNSQSPFLVEAADIKVKVLGTAFAVTHVKGQPARIAVATGKVQVTEKEQVLGILQASQQLIVTPQMAMMSYIDSTSIQSWTSGDLVMHDVPLQQVLWELENYHGVAFETKANIDACRLSVNFNQSMTLQNKLDIISRIIISPKIKFNTTDHKKYVVQ</sequence>
<protein>
    <submittedName>
        <fullName evidence="3">FecR family protein</fullName>
    </submittedName>
</protein>
<accession>A0A1M7BPL6</accession>